<dbReference type="PROSITE" id="PS52035">
    <property type="entry name" value="PEPTIDASE_M14"/>
    <property type="match status" value="1"/>
</dbReference>
<keyword evidence="5" id="KW-0862">Zinc</keyword>
<sequence>MLARYYTYSQFESHFSKLIKRFKIESLNEIEIGTSVLGKSIYGLKLGSGNIKILAWSQMHGNESTTTRALCQLLETTDFDKELDNIQLYIIPILNPDGAQSWTRVNANNVDLNRDAVNLSQPESRLLRDIIDNFQPDYCFNLHGQRTIYGSLDGTSPIQMSFLSPAGDQERSVNEVRLKSMNVINRIYSQLKNEVTGSIGRYGDAFNINCIGDYLTSRNIPTILFEAGHAGNDYSRDKVTDLTTTSLKVAINTLNEDMSYNSKTLMEYNGIPSISSNYSDIMIKNYPSSDGLTTLFIQYHEQVKDENLYFIPILIGLNREEIINAHEVIDIDTCLSFTNDLIIEESLEVYSESLNIKIFTN</sequence>
<evidence type="ECO:0000256" key="6">
    <source>
        <dbReference type="ARBA" id="ARBA00023049"/>
    </source>
</evidence>
<evidence type="ECO:0000256" key="3">
    <source>
        <dbReference type="ARBA" id="ARBA00022670"/>
    </source>
</evidence>
<dbReference type="Proteomes" id="UP000196102">
    <property type="component" value="Unassembled WGS sequence"/>
</dbReference>
<dbReference type="SMART" id="SM00631">
    <property type="entry name" value="Zn_pept"/>
    <property type="match status" value="1"/>
</dbReference>
<evidence type="ECO:0000256" key="2">
    <source>
        <dbReference type="ARBA" id="ARBA00005988"/>
    </source>
</evidence>
<evidence type="ECO:0000313" key="9">
    <source>
        <dbReference type="EMBL" id="OUS11340.1"/>
    </source>
</evidence>
<dbReference type="GO" id="GO:0004181">
    <property type="term" value="F:metallocarboxypeptidase activity"/>
    <property type="evidence" value="ECO:0007669"/>
    <property type="project" value="InterPro"/>
</dbReference>
<gene>
    <name evidence="9" type="ORF">A9Q93_11465</name>
</gene>
<keyword evidence="6" id="KW-0482">Metalloprotease</keyword>
<dbReference type="AlphaFoldDB" id="A0A1Z8ALY3"/>
<evidence type="ECO:0000259" key="8">
    <source>
        <dbReference type="PROSITE" id="PS52035"/>
    </source>
</evidence>
<dbReference type="RefSeq" id="WP_303687585.1">
    <property type="nucleotide sequence ID" value="NZ_CAJXYO010000026.1"/>
</dbReference>
<feature type="domain" description="Peptidase M14" evidence="8">
    <location>
        <begin position="4"/>
        <end position="258"/>
    </location>
</feature>
<accession>A0A1Z8ALY3</accession>
<evidence type="ECO:0000256" key="5">
    <source>
        <dbReference type="ARBA" id="ARBA00022833"/>
    </source>
</evidence>
<evidence type="ECO:0000256" key="1">
    <source>
        <dbReference type="ARBA" id="ARBA00001947"/>
    </source>
</evidence>
<dbReference type="InterPro" id="IPR000834">
    <property type="entry name" value="Peptidase_M14"/>
</dbReference>
<dbReference type="Gene3D" id="3.40.630.10">
    <property type="entry name" value="Zn peptidases"/>
    <property type="match status" value="1"/>
</dbReference>
<dbReference type="SUPFAM" id="SSF53187">
    <property type="entry name" value="Zn-dependent exopeptidases"/>
    <property type="match status" value="1"/>
</dbReference>
<feature type="active site" description="Proton donor/acceptor" evidence="7">
    <location>
        <position position="226"/>
    </location>
</feature>
<dbReference type="PANTHER" id="PTHR11705">
    <property type="entry name" value="PROTEASE FAMILY M14 CARBOXYPEPTIDASE A,B"/>
    <property type="match status" value="1"/>
</dbReference>
<reference evidence="10" key="1">
    <citation type="journal article" date="2017" name="Proc. Natl. Acad. Sci. U.S.A.">
        <title>Simulation of Deepwater Horizon oil plume reveals substrate specialization within a complex community of hydrocarbon-degraders.</title>
        <authorList>
            <person name="Hu P."/>
            <person name="Dubinsky E.A."/>
            <person name="Probst A.J."/>
            <person name="Wang J."/>
            <person name="Sieber C.M.K."/>
            <person name="Tom L.M."/>
            <person name="Gardinali P."/>
            <person name="Banfield J.F."/>
            <person name="Atlas R.M."/>
            <person name="Andersen G.L."/>
        </authorList>
    </citation>
    <scope>NUCLEOTIDE SEQUENCE [LARGE SCALE GENOMIC DNA]</scope>
</reference>
<dbReference type="Pfam" id="PF00246">
    <property type="entry name" value="Peptidase_M14"/>
    <property type="match status" value="1"/>
</dbReference>
<dbReference type="GO" id="GO:0005615">
    <property type="term" value="C:extracellular space"/>
    <property type="evidence" value="ECO:0007669"/>
    <property type="project" value="TreeGrafter"/>
</dbReference>
<keyword evidence="3" id="KW-0645">Protease</keyword>
<comment type="caution">
    <text evidence="9">The sequence shown here is derived from an EMBL/GenBank/DDBJ whole genome shotgun (WGS) entry which is preliminary data.</text>
</comment>
<evidence type="ECO:0000256" key="7">
    <source>
        <dbReference type="PROSITE-ProRule" id="PRU01379"/>
    </source>
</evidence>
<dbReference type="EMBL" id="MAAX01000178">
    <property type="protein sequence ID" value="OUS11340.1"/>
    <property type="molecule type" value="Genomic_DNA"/>
</dbReference>
<dbReference type="PANTHER" id="PTHR11705:SF143">
    <property type="entry name" value="SLL0236 PROTEIN"/>
    <property type="match status" value="1"/>
</dbReference>
<proteinExistence type="inferred from homology"/>
<protein>
    <recommendedName>
        <fullName evidence="8">Peptidase M14 domain-containing protein</fullName>
    </recommendedName>
</protein>
<dbReference type="GO" id="GO:0008270">
    <property type="term" value="F:zinc ion binding"/>
    <property type="evidence" value="ECO:0007669"/>
    <property type="project" value="InterPro"/>
</dbReference>
<dbReference type="GO" id="GO:0006508">
    <property type="term" value="P:proteolysis"/>
    <property type="evidence" value="ECO:0007669"/>
    <property type="project" value="UniProtKB-KW"/>
</dbReference>
<comment type="similarity">
    <text evidence="2 7">Belongs to the peptidase M14 family.</text>
</comment>
<comment type="cofactor">
    <cofactor evidence="1">
        <name>Zn(2+)</name>
        <dbReference type="ChEBI" id="CHEBI:29105"/>
    </cofactor>
</comment>
<name>A0A1Z8ALY3_9FLAO</name>
<keyword evidence="4" id="KW-0378">Hydrolase</keyword>
<organism evidence="9 10">
    <name type="scientific">Nonlabens dokdonensis</name>
    <dbReference type="NCBI Taxonomy" id="328515"/>
    <lineage>
        <taxon>Bacteria</taxon>
        <taxon>Pseudomonadati</taxon>
        <taxon>Bacteroidota</taxon>
        <taxon>Flavobacteriia</taxon>
        <taxon>Flavobacteriales</taxon>
        <taxon>Flavobacteriaceae</taxon>
        <taxon>Nonlabens</taxon>
    </lineage>
</organism>
<evidence type="ECO:0000313" key="10">
    <source>
        <dbReference type="Proteomes" id="UP000196102"/>
    </source>
</evidence>
<evidence type="ECO:0000256" key="4">
    <source>
        <dbReference type="ARBA" id="ARBA00022801"/>
    </source>
</evidence>